<evidence type="ECO:0000256" key="1">
    <source>
        <dbReference type="ARBA" id="ARBA00006484"/>
    </source>
</evidence>
<dbReference type="Pfam" id="PF00106">
    <property type="entry name" value="adh_short"/>
    <property type="match status" value="1"/>
</dbReference>
<protein>
    <submittedName>
        <fullName evidence="4">Short chain dehydrogenase</fullName>
    </submittedName>
</protein>
<dbReference type="NCBIfam" id="NF006119">
    <property type="entry name" value="PRK08264.1-5"/>
    <property type="match status" value="1"/>
</dbReference>
<dbReference type="GO" id="GO:0016491">
    <property type="term" value="F:oxidoreductase activity"/>
    <property type="evidence" value="ECO:0007669"/>
    <property type="project" value="UniProtKB-KW"/>
</dbReference>
<dbReference type="NCBIfam" id="NF006117">
    <property type="entry name" value="PRK08264.1-3"/>
    <property type="match status" value="1"/>
</dbReference>
<organism evidence="4 5">
    <name type="scientific">Herbaspirillum frisingense GSF30</name>
    <dbReference type="NCBI Taxonomy" id="864073"/>
    <lineage>
        <taxon>Bacteria</taxon>
        <taxon>Pseudomonadati</taxon>
        <taxon>Pseudomonadota</taxon>
        <taxon>Betaproteobacteria</taxon>
        <taxon>Burkholderiales</taxon>
        <taxon>Oxalobacteraceae</taxon>
        <taxon>Herbaspirillum</taxon>
    </lineage>
</organism>
<comment type="similarity">
    <text evidence="1 3">Belongs to the short-chain dehydrogenases/reductases (SDR) family.</text>
</comment>
<dbReference type="Gene3D" id="3.40.50.720">
    <property type="entry name" value="NAD(P)-binding Rossmann-like Domain"/>
    <property type="match status" value="1"/>
</dbReference>
<dbReference type="PRINTS" id="PR00081">
    <property type="entry name" value="GDHRDH"/>
</dbReference>
<proteinExistence type="inferred from homology"/>
<comment type="caution">
    <text evidence="4">The sequence shown here is derived from an EMBL/GenBank/DDBJ whole genome shotgun (WGS) entry which is preliminary data.</text>
</comment>
<evidence type="ECO:0000256" key="3">
    <source>
        <dbReference type="RuleBase" id="RU000363"/>
    </source>
</evidence>
<gene>
    <name evidence="4" type="ORF">HFRIS_012779</name>
</gene>
<dbReference type="PRINTS" id="PR00080">
    <property type="entry name" value="SDRFAMILY"/>
</dbReference>
<dbReference type="PANTHER" id="PTHR44169:SF6">
    <property type="entry name" value="NADPH-DEPENDENT 1-ACYLDIHYDROXYACETONE PHOSPHATE REDUCTASE"/>
    <property type="match status" value="1"/>
</dbReference>
<dbReference type="InterPro" id="IPR002347">
    <property type="entry name" value="SDR_fam"/>
</dbReference>
<dbReference type="InterPro" id="IPR020904">
    <property type="entry name" value="Sc_DH/Rdtase_CS"/>
</dbReference>
<sequence length="234" mass="24875">MKLENAVVLVTGANRGLGLEFARQALERGARRVYAGARDIASVKLAGVEPIELDVTKPEQVKAAVERIGDLSVLINNAGIARVGGLLHAGAQEQLQDHLNTNLFGMLNLSQAFAPVLARQGGGALVNVLSVISMVNSPMLAAYGVSKAAAWSLTNGLRQELREQGTQVMGVHAGFIDTDLTRGFDAPKSRPEDVVRQTLDALEAGALEVFVDEVSRQVHQALSSSVYLQDALAR</sequence>
<dbReference type="Proteomes" id="UP000006772">
    <property type="component" value="Unassembled WGS sequence"/>
</dbReference>
<dbReference type="PROSITE" id="PS00061">
    <property type="entry name" value="ADH_SHORT"/>
    <property type="match status" value="1"/>
</dbReference>
<keyword evidence="2" id="KW-0560">Oxidoreductase</keyword>
<dbReference type="RefSeq" id="WP_006463773.1">
    <property type="nucleotide sequence ID" value="NZ_AEEC02000016.1"/>
</dbReference>
<evidence type="ECO:0000313" key="5">
    <source>
        <dbReference type="Proteomes" id="UP000006772"/>
    </source>
</evidence>
<dbReference type="InterPro" id="IPR036291">
    <property type="entry name" value="NAD(P)-bd_dom_sf"/>
</dbReference>
<evidence type="ECO:0000256" key="2">
    <source>
        <dbReference type="ARBA" id="ARBA00023002"/>
    </source>
</evidence>
<name>A0AAI9IDZ0_9BURK</name>
<dbReference type="AlphaFoldDB" id="A0AAI9IDZ0"/>
<evidence type="ECO:0000313" key="4">
    <source>
        <dbReference type="EMBL" id="EOA04362.1"/>
    </source>
</evidence>
<reference evidence="4 5" key="1">
    <citation type="journal article" date="2013" name="Front. Microbiol.">
        <title>The genome of the endophytic bacterium H. frisingense GSF30(T) identifies diverse strategies in the Herbaspirillum genus to interact with plants.</title>
        <authorList>
            <person name="Straub D."/>
            <person name="Rothballer M."/>
            <person name="Hartmann A."/>
            <person name="Ludewig U."/>
        </authorList>
    </citation>
    <scope>NUCLEOTIDE SEQUENCE [LARGE SCALE GENOMIC DNA]</scope>
    <source>
        <strain evidence="4 5">GSF30</strain>
    </source>
</reference>
<dbReference type="PANTHER" id="PTHR44169">
    <property type="entry name" value="NADPH-DEPENDENT 1-ACYLDIHYDROXYACETONE PHOSPHATE REDUCTASE"/>
    <property type="match status" value="1"/>
</dbReference>
<dbReference type="EMBL" id="AEEC02000016">
    <property type="protein sequence ID" value="EOA04362.1"/>
    <property type="molecule type" value="Genomic_DNA"/>
</dbReference>
<dbReference type="SUPFAM" id="SSF51735">
    <property type="entry name" value="NAD(P)-binding Rossmann-fold domains"/>
    <property type="match status" value="1"/>
</dbReference>
<accession>A0AAI9IDZ0</accession>